<feature type="compositionally biased region" description="Low complexity" evidence="1">
    <location>
        <begin position="432"/>
        <end position="449"/>
    </location>
</feature>
<proteinExistence type="predicted"/>
<organism evidence="2 3">
    <name type="scientific">Corynebacterium pyruviciproducens ATCC BAA-1742</name>
    <dbReference type="NCBI Taxonomy" id="1125779"/>
    <lineage>
        <taxon>Bacteria</taxon>
        <taxon>Bacillati</taxon>
        <taxon>Actinomycetota</taxon>
        <taxon>Actinomycetes</taxon>
        <taxon>Mycobacteriales</taxon>
        <taxon>Corynebacteriaceae</taxon>
        <taxon>Corynebacterium</taxon>
    </lineage>
</organism>
<dbReference type="HOGENOM" id="CLU_038793_0_0_11"/>
<reference evidence="2 3" key="1">
    <citation type="submission" date="2013-05" db="EMBL/GenBank/DDBJ databases">
        <title>The Genome Sequence of Corynebacterium pyruviciproducens 1773O (ATCC BAA-1742).</title>
        <authorList>
            <consortium name="The Broad Institute Genomics Platform"/>
            <person name="Earl A."/>
            <person name="Ward D."/>
            <person name="Feldgarden M."/>
            <person name="Gevers D."/>
            <person name="Tong J."/>
            <person name="Walker B."/>
            <person name="Young S."/>
            <person name="Zeng Q."/>
            <person name="Gargeya S."/>
            <person name="Fitzgerald M."/>
            <person name="Haas B."/>
            <person name="Abouelleil A."/>
            <person name="Allen A.W."/>
            <person name="Alvarado L."/>
            <person name="Arachchi H.M."/>
            <person name="Berlin A.M."/>
            <person name="Chapman S.B."/>
            <person name="Gainer-Dewar J."/>
            <person name="Goldberg J."/>
            <person name="Griggs A."/>
            <person name="Gujja S."/>
            <person name="Hansen M."/>
            <person name="Howarth C."/>
            <person name="Imamovic A."/>
            <person name="Ireland A."/>
            <person name="Larimer J."/>
            <person name="McCowan C."/>
            <person name="Murphy C."/>
            <person name="Pearson M."/>
            <person name="Poon T.W."/>
            <person name="Priest M."/>
            <person name="Roberts A."/>
            <person name="Saif S."/>
            <person name="Shea T."/>
            <person name="Sisk P."/>
            <person name="Sykes S."/>
            <person name="Wortman J."/>
            <person name="Nusbaum C."/>
            <person name="Birren B."/>
        </authorList>
    </citation>
    <scope>NUCLEOTIDE SEQUENCE [LARGE SCALE GENOMIC DNA]</scope>
    <source>
        <strain evidence="2 3">ATCC BAA-1742</strain>
    </source>
</reference>
<keyword evidence="3" id="KW-1185">Reference proteome</keyword>
<feature type="region of interest" description="Disordered" evidence="1">
    <location>
        <begin position="409"/>
        <end position="474"/>
    </location>
</feature>
<dbReference type="STRING" id="1125779.HMPREF1219_01845"/>
<accession>S2ZXA6</accession>
<evidence type="ECO:0000256" key="1">
    <source>
        <dbReference type="SAM" id="MobiDB-lite"/>
    </source>
</evidence>
<dbReference type="PATRIC" id="fig|1125779.3.peg.1790"/>
<dbReference type="eggNOG" id="COG4842">
    <property type="taxonomic scope" value="Bacteria"/>
</dbReference>
<gene>
    <name evidence="2" type="ORF">HMPREF1219_01845</name>
</gene>
<sequence>MSIVQINAGQLLDAVRDLQKIIIPIHISPAHRWVSDRLNGFTRVSGLDQLGVEHARVLNSGPASATGTTKGLAKIIEGLALGVKETAQGFEAQERCFSQALDAVEGGGCAGVGEETGTVTLAETVSPVPLVVSPKTVVPPTSVIDLLRSYFTTETSAIGEAVDAWKKTAQSMDDATARLRQVANDIQAANKGDAIDAIVDRIRRTSEATESFSHNAQAMSRWTGRMNLTHKLGTAEAAFINGQIMTNPVPGVRQLEEKLALLAYAKYAMPPLLTLAEPRVHSLLDVSVPPSEGGTLEAELEDIATTAKKDLERHIEGIRTGNPDKALVRELHELTAANASGDGTSVSGLDACEVGTTPQSTASAIASPQVSGIGNSGTNAAGLVPEGKVGAPAIGAPGRSGMVPAAPMGAPRGGRGNTGGKKSRFGSSTGVRAARSKASSGSSLRTSAANADATRKRLSATRGGTGTRNTLRAMGNRDRHSAGLGVGAGAGLAAAGSLLAPGGGAATGSEFTQRGVTAKVASGAGMGSAGATNTAARGAGATRGVMPMGMAPQGRNKRSRNIKTVTPELEQDANIRAIVGEAPPMVPGTIGAWARR</sequence>
<dbReference type="Proteomes" id="UP000014408">
    <property type="component" value="Unassembled WGS sequence"/>
</dbReference>
<feature type="region of interest" description="Disordered" evidence="1">
    <location>
        <begin position="524"/>
        <end position="561"/>
    </location>
</feature>
<protein>
    <submittedName>
        <fullName evidence="2">Uncharacterized protein</fullName>
    </submittedName>
</protein>
<feature type="compositionally biased region" description="Low complexity" evidence="1">
    <location>
        <begin position="529"/>
        <end position="544"/>
    </location>
</feature>
<name>S2ZXA6_9CORY</name>
<dbReference type="AlphaFoldDB" id="S2ZXA6"/>
<dbReference type="EMBL" id="ATBY01000015">
    <property type="protein sequence ID" value="EPD68659.1"/>
    <property type="molecule type" value="Genomic_DNA"/>
</dbReference>
<comment type="caution">
    <text evidence="2">The sequence shown here is derived from an EMBL/GenBank/DDBJ whole genome shotgun (WGS) entry which is preliminary data.</text>
</comment>
<evidence type="ECO:0000313" key="2">
    <source>
        <dbReference type="EMBL" id="EPD68659.1"/>
    </source>
</evidence>
<evidence type="ECO:0000313" key="3">
    <source>
        <dbReference type="Proteomes" id="UP000014408"/>
    </source>
</evidence>